<protein>
    <submittedName>
        <fullName evidence="1">Uncharacterized protein</fullName>
    </submittedName>
</protein>
<accession>A0A0B0PCA1</accession>
<name>A0A0B0PCA1_GOSAR</name>
<evidence type="ECO:0000313" key="2">
    <source>
        <dbReference type="Proteomes" id="UP000032142"/>
    </source>
</evidence>
<gene>
    <name evidence="1" type="ORF">F383_28767</name>
</gene>
<reference evidence="2" key="1">
    <citation type="submission" date="2014-09" db="EMBL/GenBank/DDBJ databases">
        <authorList>
            <person name="Mudge J."/>
            <person name="Ramaraj T."/>
            <person name="Lindquist I.E."/>
            <person name="Bharti A.K."/>
            <person name="Sundararajan A."/>
            <person name="Cameron C.T."/>
            <person name="Woodward J.E."/>
            <person name="May G.D."/>
            <person name="Brubaker C."/>
            <person name="Broadhvest J."/>
            <person name="Wilkins T.A."/>
        </authorList>
    </citation>
    <scope>NUCLEOTIDE SEQUENCE</scope>
    <source>
        <strain evidence="2">cv. AKA8401</strain>
    </source>
</reference>
<proteinExistence type="predicted"/>
<dbReference type="EMBL" id="KN422066">
    <property type="protein sequence ID" value="KHG22540.1"/>
    <property type="molecule type" value="Genomic_DNA"/>
</dbReference>
<dbReference type="Proteomes" id="UP000032142">
    <property type="component" value="Unassembled WGS sequence"/>
</dbReference>
<evidence type="ECO:0000313" key="1">
    <source>
        <dbReference type="EMBL" id="KHG22540.1"/>
    </source>
</evidence>
<dbReference type="AlphaFoldDB" id="A0A0B0PCA1"/>
<sequence length="29" mass="3313">MATRQARVPGRGILTLNRRVPQRTHGRIT</sequence>
<organism evidence="1 2">
    <name type="scientific">Gossypium arboreum</name>
    <name type="common">Tree cotton</name>
    <name type="synonym">Gossypium nanking</name>
    <dbReference type="NCBI Taxonomy" id="29729"/>
    <lineage>
        <taxon>Eukaryota</taxon>
        <taxon>Viridiplantae</taxon>
        <taxon>Streptophyta</taxon>
        <taxon>Embryophyta</taxon>
        <taxon>Tracheophyta</taxon>
        <taxon>Spermatophyta</taxon>
        <taxon>Magnoliopsida</taxon>
        <taxon>eudicotyledons</taxon>
        <taxon>Gunneridae</taxon>
        <taxon>Pentapetalae</taxon>
        <taxon>rosids</taxon>
        <taxon>malvids</taxon>
        <taxon>Malvales</taxon>
        <taxon>Malvaceae</taxon>
        <taxon>Malvoideae</taxon>
        <taxon>Gossypium</taxon>
    </lineage>
</organism>
<keyword evidence="2" id="KW-1185">Reference proteome</keyword>